<keyword evidence="2" id="KW-1185">Reference proteome</keyword>
<organism evidence="1 2">
    <name type="scientific">Catenuloplanes indicus</name>
    <dbReference type="NCBI Taxonomy" id="137267"/>
    <lineage>
        <taxon>Bacteria</taxon>
        <taxon>Bacillati</taxon>
        <taxon>Actinomycetota</taxon>
        <taxon>Actinomycetes</taxon>
        <taxon>Micromonosporales</taxon>
        <taxon>Micromonosporaceae</taxon>
        <taxon>Catenuloplanes</taxon>
    </lineage>
</organism>
<evidence type="ECO:0000313" key="2">
    <source>
        <dbReference type="Proteomes" id="UP001240236"/>
    </source>
</evidence>
<gene>
    <name evidence="1" type="ORF">J2S42_006615</name>
</gene>
<dbReference type="EMBL" id="JAUSUZ010000001">
    <property type="protein sequence ID" value="MDQ0369946.1"/>
    <property type="molecule type" value="Genomic_DNA"/>
</dbReference>
<evidence type="ECO:0000313" key="1">
    <source>
        <dbReference type="EMBL" id="MDQ0369946.1"/>
    </source>
</evidence>
<dbReference type="RefSeq" id="WP_307245551.1">
    <property type="nucleotide sequence ID" value="NZ_JAUSUZ010000001.1"/>
</dbReference>
<accession>A0AAE4B1T6</accession>
<sequence>MNLPLIQNHADAICIDHVFPTMSGALIHTESISVRNRDPRVRDLTARPGRDGHIYLAFGQEIDAAMGHGRGEPGAARGQAVMDQFLRSLPAEVADRTVVRLLEPGGLSLDKAAARANLAGLPVEVRVSDLAEAGPGEKPVDPGRLIGFDEAMGLTPVADAETLWIVPERHWAPDAYAGADPEAVRAALLSPYPTAAIVFDGSGTVRLGMPAPLVSAAYGAVLSGLGRQLDTHDLPGTGGRAIPGYGDLITAMSAPGSRGFVEVHTPDGASVVVLAHHDHHGLSFLDPGTAGAAVLPASTSSIVLHPVEGAPELAGWLAEIAANRPLPPMRQIRHTSGVHSLPIGDGNRSVDVIGDQAAVTGRFRTELIAAAEGADGPVIVIATPRPSDRPSARQLFDLEHLLFQHRQNQLAGGPPPTVIIRGDAPAAVLDLVGTYPFAVVQQPSNTGRTGTGFGLNLDNLWIGRDATGKQVSAPVRSLTADFLRTVGAARPEVTAVVAPELAELLSTPLDDVVGLKSVLAEHGSTLKTLAPQIDGLSVQPDLFAGWQAILRIEGRADETLSRAAFDYLGAGDARGRTALSQVPLLVDRDPASRAEGFSDLIDLTRGPLDDGASRAILGAIKLGMEGAPLESIKHQIYQHSAYLPESGRTDIIREVRAMMQQRPEHSELFEHVAVYVETCP</sequence>
<protein>
    <submittedName>
        <fullName evidence="1">Uncharacterized protein</fullName>
    </submittedName>
</protein>
<name>A0AAE4B1T6_9ACTN</name>
<dbReference type="AlphaFoldDB" id="A0AAE4B1T6"/>
<reference evidence="1 2" key="1">
    <citation type="submission" date="2023-07" db="EMBL/GenBank/DDBJ databases">
        <title>Sequencing the genomes of 1000 actinobacteria strains.</title>
        <authorList>
            <person name="Klenk H.-P."/>
        </authorList>
    </citation>
    <scope>NUCLEOTIDE SEQUENCE [LARGE SCALE GENOMIC DNA]</scope>
    <source>
        <strain evidence="1 2">DSM 44709</strain>
    </source>
</reference>
<comment type="caution">
    <text evidence="1">The sequence shown here is derived from an EMBL/GenBank/DDBJ whole genome shotgun (WGS) entry which is preliminary data.</text>
</comment>
<dbReference type="Proteomes" id="UP001240236">
    <property type="component" value="Unassembled WGS sequence"/>
</dbReference>
<proteinExistence type="predicted"/>